<dbReference type="STRING" id="914150.TQ33_1997"/>
<dbReference type="PANTHER" id="PTHR12277">
    <property type="entry name" value="ALPHA/BETA HYDROLASE DOMAIN-CONTAINING PROTEIN"/>
    <property type="match status" value="1"/>
</dbReference>
<feature type="transmembrane region" description="Helical" evidence="1">
    <location>
        <begin position="6"/>
        <end position="25"/>
    </location>
</feature>
<dbReference type="Proteomes" id="UP000034071">
    <property type="component" value="Chromosome"/>
</dbReference>
<dbReference type="Gene3D" id="3.40.50.1820">
    <property type="entry name" value="alpha/beta hydrolase"/>
    <property type="match status" value="1"/>
</dbReference>
<gene>
    <name evidence="3" type="ORF">TQ33_1997</name>
</gene>
<reference evidence="3 4" key="1">
    <citation type="submission" date="2015-02" db="EMBL/GenBank/DDBJ databases">
        <title>Complete genome sequence of Kangiella geojedonensis strain YCS-5T.</title>
        <authorList>
            <person name="Kim K.M."/>
        </authorList>
    </citation>
    <scope>NUCLEOTIDE SEQUENCE [LARGE SCALE GENOMIC DNA]</scope>
    <source>
        <strain evidence="3 4">YCS-5</strain>
    </source>
</reference>
<feature type="domain" description="AB hydrolase-1" evidence="2">
    <location>
        <begin position="78"/>
        <end position="194"/>
    </location>
</feature>
<dbReference type="SUPFAM" id="SSF53474">
    <property type="entry name" value="alpha/beta-Hydrolases"/>
    <property type="match status" value="1"/>
</dbReference>
<evidence type="ECO:0000313" key="4">
    <source>
        <dbReference type="Proteomes" id="UP000034071"/>
    </source>
</evidence>
<dbReference type="HOGENOM" id="CLU_029375_2_1_6"/>
<dbReference type="AlphaFoldDB" id="A0A0F6RD31"/>
<proteinExistence type="predicted"/>
<evidence type="ECO:0000313" key="3">
    <source>
        <dbReference type="EMBL" id="AKE52928.1"/>
    </source>
</evidence>
<evidence type="ECO:0000259" key="2">
    <source>
        <dbReference type="Pfam" id="PF00561"/>
    </source>
</evidence>
<dbReference type="PANTHER" id="PTHR12277:SF79">
    <property type="entry name" value="XAA-PRO DIPEPTIDYL-PEPTIDASE-RELATED"/>
    <property type="match status" value="1"/>
</dbReference>
<keyword evidence="1" id="KW-0812">Transmembrane</keyword>
<dbReference type="Pfam" id="PF00561">
    <property type="entry name" value="Abhydrolase_1"/>
    <property type="match status" value="1"/>
</dbReference>
<organism evidence="3 4">
    <name type="scientific">Kangiella geojedonensis</name>
    <dbReference type="NCBI Taxonomy" id="914150"/>
    <lineage>
        <taxon>Bacteria</taxon>
        <taxon>Pseudomonadati</taxon>
        <taxon>Pseudomonadota</taxon>
        <taxon>Gammaproteobacteria</taxon>
        <taxon>Kangiellales</taxon>
        <taxon>Kangiellaceae</taxon>
        <taxon>Kangiella</taxon>
    </lineage>
</organism>
<protein>
    <recommendedName>
        <fullName evidence="2">AB hydrolase-1 domain-containing protein</fullName>
    </recommendedName>
</protein>
<accession>A0A0F6RD31</accession>
<dbReference type="EMBL" id="CP010975">
    <property type="protein sequence ID" value="AKE52928.1"/>
    <property type="molecule type" value="Genomic_DNA"/>
</dbReference>
<dbReference type="InterPro" id="IPR029058">
    <property type="entry name" value="AB_hydrolase_fold"/>
</dbReference>
<sequence>MQIVIWGLISIVGFYILYVLFFYVLQRRLLFPVHELPAHNAELITQAGGELVRLSFSQGEFELAYLAPLKDVYGERSPVVMLAHGNGNIIDDWAPRLDYIRGQGFSVVLAEYPGYGRSDGRPSYRTIKECMLNAYDWIEQQPQFDHEHISLLGRSMGGGAVLSILSDKTPHAVILMSTYSSVMDLAKKRWVPRFLVRDPFDNVSALKNYKGRAYLVHGEADRTVPIDALTKLLAAKQDAEHQIYSTGHADTPDDWDEFWVKVSDIIKPEKAA</sequence>
<name>A0A0F6RD31_9GAMM</name>
<keyword evidence="1" id="KW-0472">Membrane</keyword>
<keyword evidence="4" id="KW-1185">Reference proteome</keyword>
<dbReference type="InterPro" id="IPR000073">
    <property type="entry name" value="AB_hydrolase_1"/>
</dbReference>
<dbReference type="RefSeq" id="WP_046561935.1">
    <property type="nucleotide sequence ID" value="NZ_CP010975.1"/>
</dbReference>
<evidence type="ECO:0000256" key="1">
    <source>
        <dbReference type="SAM" id="Phobius"/>
    </source>
</evidence>
<keyword evidence="1" id="KW-1133">Transmembrane helix</keyword>
<dbReference type="KEGG" id="kge:TQ33_1997"/>
<dbReference type="OrthoDB" id="9798884at2"/>
<dbReference type="PRINTS" id="PR00111">
    <property type="entry name" value="ABHYDROLASE"/>
</dbReference>